<feature type="transmembrane region" description="Helical" evidence="1">
    <location>
        <begin position="302"/>
        <end position="320"/>
    </location>
</feature>
<keyword evidence="1" id="KW-1133">Transmembrane helix</keyword>
<evidence type="ECO:0000256" key="1">
    <source>
        <dbReference type="SAM" id="Phobius"/>
    </source>
</evidence>
<feature type="transmembrane region" description="Helical" evidence="1">
    <location>
        <begin position="174"/>
        <end position="195"/>
    </location>
</feature>
<feature type="transmembrane region" description="Helical" evidence="1">
    <location>
        <begin position="273"/>
        <end position="295"/>
    </location>
</feature>
<evidence type="ECO:0000313" key="3">
    <source>
        <dbReference type="Proteomes" id="UP000523000"/>
    </source>
</evidence>
<feature type="transmembrane region" description="Helical" evidence="1">
    <location>
        <begin position="449"/>
        <end position="475"/>
    </location>
</feature>
<protein>
    <submittedName>
        <fullName evidence="2">ABC-2 type transport system permease protein</fullName>
    </submittedName>
</protein>
<evidence type="ECO:0000313" key="2">
    <source>
        <dbReference type="EMBL" id="MBB2996399.1"/>
    </source>
</evidence>
<organism evidence="2 3">
    <name type="scientific">Paeniglutamicibacter cryotolerans</name>
    <dbReference type="NCBI Taxonomy" id="670079"/>
    <lineage>
        <taxon>Bacteria</taxon>
        <taxon>Bacillati</taxon>
        <taxon>Actinomycetota</taxon>
        <taxon>Actinomycetes</taxon>
        <taxon>Micrococcales</taxon>
        <taxon>Micrococcaceae</taxon>
        <taxon>Paeniglutamicibacter</taxon>
    </lineage>
</organism>
<feature type="transmembrane region" description="Helical" evidence="1">
    <location>
        <begin position="400"/>
        <end position="428"/>
    </location>
</feature>
<dbReference type="RefSeq" id="WP_183511674.1">
    <property type="nucleotide sequence ID" value="NZ_BAABGK010000012.1"/>
</dbReference>
<dbReference type="AlphaFoldDB" id="A0A839QJM4"/>
<keyword evidence="3" id="KW-1185">Reference proteome</keyword>
<dbReference type="EMBL" id="JACHVS010000001">
    <property type="protein sequence ID" value="MBB2996399.1"/>
    <property type="molecule type" value="Genomic_DNA"/>
</dbReference>
<gene>
    <name evidence="2" type="ORF">E9229_002590</name>
</gene>
<feature type="transmembrane region" description="Helical" evidence="1">
    <location>
        <begin position="100"/>
        <end position="121"/>
    </location>
</feature>
<accession>A0A839QJM4</accession>
<reference evidence="2 3" key="1">
    <citation type="submission" date="2020-08" db="EMBL/GenBank/DDBJ databases">
        <title>Sequencing the genomes of 1000 actinobacteria strains.</title>
        <authorList>
            <person name="Klenk H.-P."/>
        </authorList>
    </citation>
    <scope>NUCLEOTIDE SEQUENCE [LARGE SCALE GENOMIC DNA]</scope>
    <source>
        <strain evidence="2 3">DSM 22826</strain>
    </source>
</reference>
<feature type="transmembrane region" description="Helical" evidence="1">
    <location>
        <begin position="371"/>
        <end position="394"/>
    </location>
</feature>
<feature type="transmembrane region" description="Helical" evidence="1">
    <location>
        <begin position="232"/>
        <end position="253"/>
    </location>
</feature>
<dbReference type="Proteomes" id="UP000523000">
    <property type="component" value="Unassembled WGS sequence"/>
</dbReference>
<keyword evidence="1" id="KW-0472">Membrane</keyword>
<comment type="caution">
    <text evidence="2">The sequence shown here is derived from an EMBL/GenBank/DDBJ whole genome shotgun (WGS) entry which is preliminary data.</text>
</comment>
<feature type="transmembrane region" description="Helical" evidence="1">
    <location>
        <begin position="21"/>
        <end position="48"/>
    </location>
</feature>
<proteinExistence type="predicted"/>
<feature type="transmembrane region" description="Helical" evidence="1">
    <location>
        <begin position="201"/>
        <end position="220"/>
    </location>
</feature>
<feature type="transmembrane region" description="Helical" evidence="1">
    <location>
        <begin position="481"/>
        <end position="503"/>
    </location>
</feature>
<feature type="transmembrane region" description="Helical" evidence="1">
    <location>
        <begin position="54"/>
        <end position="79"/>
    </location>
</feature>
<name>A0A839QJM4_9MICC</name>
<keyword evidence="1" id="KW-0812">Transmembrane</keyword>
<feature type="transmembrane region" description="Helical" evidence="1">
    <location>
        <begin position="326"/>
        <end position="350"/>
    </location>
</feature>
<feature type="transmembrane region" description="Helical" evidence="1">
    <location>
        <begin position="133"/>
        <end position="153"/>
    </location>
</feature>
<sequence>MVAHLLALKWRLLRNGFKRSPWQLVGFIIGGLYALGVVVLLVAGLFFLGNEGPAFTSMVLTLAVSAMLLGWTLVPVLAFGVDSTLDPSRFVTFTLDRRQLVIGLLLGGFIGIPGLLTLLLFSAQALAWRSSPAAAAAALTCGVLAAVLCLAAARLSTTAATALTSNRRFRDIAGVLLIIPLFLLGPILTGLGNGFEQALGWLPKLAAVLGWTPLGSFAAVPADIAAGAWGIGALRFVLSLGYLAAVVWLWQLLLFRALENPPAVASGGKGAKGLGAFARFPAAPWGAVAARALIYWLKDPRYAASIVIVPLLPVMFWFIGSQTESYGLLMYVGPIIAVLMAFSISADVSYDSTAFALHVTSGVRGMADRAGRVVACALLAVPVVLLATVLPPVLSGRPDLLPGLLGLSLGALCTGFGVSSVASARFTYAVPMPGESPFKTPPGAGARMALVQFATFGIMGLLMLPEIGLMVAFLITGNALFGWLVLATGGVLGAVLMVLGIRLGGRWLDSRMPELMQATMVNR</sequence>